<dbReference type="AlphaFoldDB" id="A0A0F9ANX5"/>
<accession>A0A0F9ANX5</accession>
<dbReference type="InterPro" id="IPR025668">
    <property type="entry name" value="Tnp_DDE_dom"/>
</dbReference>
<dbReference type="NCBIfam" id="NF033539">
    <property type="entry name" value="transpos_IS1380"/>
    <property type="match status" value="1"/>
</dbReference>
<feature type="domain" description="Transposase DDE" evidence="1">
    <location>
        <begin position="11"/>
        <end position="386"/>
    </location>
</feature>
<evidence type="ECO:0000259" key="1">
    <source>
        <dbReference type="Pfam" id="PF13701"/>
    </source>
</evidence>
<evidence type="ECO:0000313" key="2">
    <source>
        <dbReference type="EMBL" id="KKL11115.1"/>
    </source>
</evidence>
<dbReference type="Pfam" id="PF13701">
    <property type="entry name" value="DDE_Tnp_1_4"/>
    <property type="match status" value="1"/>
</dbReference>
<gene>
    <name evidence="2" type="ORF">LCGC14_2549060</name>
</gene>
<dbReference type="EMBL" id="LAZR01041785">
    <property type="protein sequence ID" value="KKL11115.1"/>
    <property type="molecule type" value="Genomic_DNA"/>
</dbReference>
<protein>
    <recommendedName>
        <fullName evidence="1">Transposase DDE domain-containing protein</fullName>
    </recommendedName>
</protein>
<comment type="caution">
    <text evidence="2">The sequence shown here is derived from an EMBL/GenBank/DDBJ whole genome shotgun (WGS) entry which is preliminary data.</text>
</comment>
<sequence>RIPDPTTEGDFCRRFETPQQVELLMEAINEARLNVWQKQPKKFFDEAVIDADGTIAETDGECKQGMDIAYNGKWGYHPLVVSLANTAEPLYLSNRSGNRPSSEGAADYLDRAVTLCRRAGFKKVRLRGDTDFTQTEHLDRWDADGVKFVFGIPAMANLIKIAESLENKAFSPLHRPAKYELKTEPRERPENVKQRIVRERQYKNIRLEGEEVAEFEYCPTKCKTSYRLIVLKKNLSVERGEQRLFDDIRWFFYLTNDRKKTAAEIIRDANCRCNQENLIAQLKGGVKSMTMPVDTLTSNWAYMVMSSLAWTLKAWAALLLPEEGRWVKKHREEKRTLLRMEFSTFLQAFVQMPAAIIRTGRKIVYRLLSWNPWQPVFFRLLDQLRHPLRC</sequence>
<dbReference type="InterPro" id="IPR047960">
    <property type="entry name" value="Transpos_IS1380"/>
</dbReference>
<name>A0A0F9ANX5_9ZZZZ</name>
<proteinExistence type="predicted"/>
<reference evidence="2" key="1">
    <citation type="journal article" date="2015" name="Nature">
        <title>Complex archaea that bridge the gap between prokaryotes and eukaryotes.</title>
        <authorList>
            <person name="Spang A."/>
            <person name="Saw J.H."/>
            <person name="Jorgensen S.L."/>
            <person name="Zaremba-Niedzwiedzka K."/>
            <person name="Martijn J."/>
            <person name="Lind A.E."/>
            <person name="van Eijk R."/>
            <person name="Schleper C."/>
            <person name="Guy L."/>
            <person name="Ettema T.J."/>
        </authorList>
    </citation>
    <scope>NUCLEOTIDE SEQUENCE</scope>
</reference>
<organism evidence="2">
    <name type="scientific">marine sediment metagenome</name>
    <dbReference type="NCBI Taxonomy" id="412755"/>
    <lineage>
        <taxon>unclassified sequences</taxon>
        <taxon>metagenomes</taxon>
        <taxon>ecological metagenomes</taxon>
    </lineage>
</organism>
<feature type="non-terminal residue" evidence="2">
    <location>
        <position position="1"/>
    </location>
</feature>